<organism evidence="7 8">
    <name type="scientific">Pseudidiomarina donghaiensis</name>
    <dbReference type="NCBI Taxonomy" id="519452"/>
    <lineage>
        <taxon>Bacteria</taxon>
        <taxon>Pseudomonadati</taxon>
        <taxon>Pseudomonadota</taxon>
        <taxon>Gammaproteobacteria</taxon>
        <taxon>Alteromonadales</taxon>
        <taxon>Idiomarinaceae</taxon>
        <taxon>Pseudidiomarina</taxon>
    </lineage>
</organism>
<name>A0A432XKR1_9GAMM</name>
<evidence type="ECO:0000313" key="8">
    <source>
        <dbReference type="Proteomes" id="UP000286985"/>
    </source>
</evidence>
<dbReference type="InterPro" id="IPR011047">
    <property type="entry name" value="Quinoprotein_ADH-like_sf"/>
</dbReference>
<sequence length="394" mass="42320">MRKFLKQLALASSAIMLVSACSSTDEIPFKELQEFNAEIKPDVVWKASVGDGVENYYSHLNPVVVGDYLIAADRVGVVAAYQRSNGKQVWRKELREELNFGTGGWWSQGEPMRIAGGLIAERGVVYLGSENGDVVALDVADGNVKWHSQVGIEILADPAVGSGVVVVKGSSGDVVALNLETGAEQWRYSTESPALTLRGTAAPIIAQGGVFIGTATGKVIVVIAENGQPAWETRLAVPSGSTELQRIVDVDSKPVLFGGVLYNVAYNGSLVAVDVRNGNTIWKREYSSFQNITLAEGRLFLTDASDTVSALNPNGGIEMWSNTDYNGRLLTAPVQFGNYIVVGDSMGYLHFLDILTGRTVGRLDVGEEVYTAPVVDGDTLYLQTRDGSLLAVRI</sequence>
<comment type="function">
    <text evidence="4">Part of the outer membrane protein assembly complex, which is involved in assembly and insertion of beta-barrel proteins into the outer membrane.</text>
</comment>
<dbReference type="GO" id="GO:0009279">
    <property type="term" value="C:cell outer membrane"/>
    <property type="evidence" value="ECO:0007669"/>
    <property type="project" value="UniProtKB-SubCell"/>
</dbReference>
<dbReference type="GO" id="GO:0043165">
    <property type="term" value="P:Gram-negative-bacterium-type cell outer membrane assembly"/>
    <property type="evidence" value="ECO:0007669"/>
    <property type="project" value="UniProtKB-UniRule"/>
</dbReference>
<dbReference type="NCBIfam" id="TIGR03300">
    <property type="entry name" value="assembly_YfgL"/>
    <property type="match status" value="1"/>
</dbReference>
<evidence type="ECO:0000256" key="3">
    <source>
        <dbReference type="ARBA" id="ARBA00023237"/>
    </source>
</evidence>
<feature type="domain" description="Pyrrolo-quinoline quinone repeat" evidence="6">
    <location>
        <begin position="106"/>
        <end position="322"/>
    </location>
</feature>
<dbReference type="NCBIfam" id="NF008351">
    <property type="entry name" value="PRK11138.1"/>
    <property type="match status" value="1"/>
</dbReference>
<comment type="caution">
    <text evidence="7">The sequence shown here is derived from an EMBL/GenBank/DDBJ whole genome shotgun (WGS) entry which is preliminary data.</text>
</comment>
<keyword evidence="4" id="KW-0449">Lipoprotein</keyword>
<feature type="signal peptide" evidence="5">
    <location>
        <begin position="1"/>
        <end position="20"/>
    </location>
</feature>
<comment type="subcellular location">
    <subcellularLocation>
        <location evidence="4">Cell outer membrane</location>
        <topology evidence="4">Lipid-anchor</topology>
    </subcellularLocation>
</comment>
<dbReference type="HAMAP" id="MF_00923">
    <property type="entry name" value="OM_assembly_BamB"/>
    <property type="match status" value="1"/>
</dbReference>
<dbReference type="PANTHER" id="PTHR34512">
    <property type="entry name" value="CELL SURFACE PROTEIN"/>
    <property type="match status" value="1"/>
</dbReference>
<dbReference type="OrthoDB" id="5173551at2"/>
<keyword evidence="8" id="KW-1185">Reference proteome</keyword>
<comment type="subunit">
    <text evidence="4">Part of the Bam complex.</text>
</comment>
<keyword evidence="3 4" id="KW-0998">Cell outer membrane</keyword>
<keyword evidence="4" id="KW-0564">Palmitate</keyword>
<protein>
    <recommendedName>
        <fullName evidence="4">Outer membrane protein assembly factor BamB</fullName>
    </recommendedName>
</protein>
<evidence type="ECO:0000313" key="7">
    <source>
        <dbReference type="EMBL" id="RUO49279.1"/>
    </source>
</evidence>
<dbReference type="InterPro" id="IPR017687">
    <property type="entry name" value="BamB"/>
</dbReference>
<dbReference type="AlphaFoldDB" id="A0A432XKR1"/>
<dbReference type="Proteomes" id="UP000286985">
    <property type="component" value="Unassembled WGS sequence"/>
</dbReference>
<evidence type="ECO:0000259" key="6">
    <source>
        <dbReference type="Pfam" id="PF13360"/>
    </source>
</evidence>
<evidence type="ECO:0000256" key="4">
    <source>
        <dbReference type="HAMAP-Rule" id="MF_00923"/>
    </source>
</evidence>
<gene>
    <name evidence="4" type="primary">bamB</name>
    <name evidence="7" type="ORF">CWE24_01880</name>
</gene>
<evidence type="ECO:0000256" key="1">
    <source>
        <dbReference type="ARBA" id="ARBA00022729"/>
    </source>
</evidence>
<dbReference type="Gene3D" id="2.130.10.10">
    <property type="entry name" value="YVTN repeat-like/Quinoprotein amine dehydrogenase"/>
    <property type="match status" value="1"/>
</dbReference>
<accession>A0A432XKR1</accession>
<dbReference type="InterPro" id="IPR018391">
    <property type="entry name" value="PQQ_b-propeller_rpt"/>
</dbReference>
<dbReference type="Pfam" id="PF13360">
    <property type="entry name" value="PQQ_2"/>
    <property type="match status" value="2"/>
</dbReference>
<dbReference type="EMBL" id="PIPU01000001">
    <property type="protein sequence ID" value="RUO49279.1"/>
    <property type="molecule type" value="Genomic_DNA"/>
</dbReference>
<dbReference type="SMART" id="SM00564">
    <property type="entry name" value="PQQ"/>
    <property type="match status" value="7"/>
</dbReference>
<evidence type="ECO:0000256" key="2">
    <source>
        <dbReference type="ARBA" id="ARBA00023136"/>
    </source>
</evidence>
<dbReference type="InterPro" id="IPR002372">
    <property type="entry name" value="PQQ_rpt_dom"/>
</dbReference>
<dbReference type="STRING" id="519452.SAMN04488139_0511"/>
<dbReference type="PROSITE" id="PS51257">
    <property type="entry name" value="PROKAR_LIPOPROTEIN"/>
    <property type="match status" value="1"/>
</dbReference>
<dbReference type="RefSeq" id="WP_092837114.1">
    <property type="nucleotide sequence ID" value="NZ_FPCF01000001.1"/>
</dbReference>
<proteinExistence type="inferred from homology"/>
<dbReference type="PANTHER" id="PTHR34512:SF30">
    <property type="entry name" value="OUTER MEMBRANE PROTEIN ASSEMBLY FACTOR BAMB"/>
    <property type="match status" value="1"/>
</dbReference>
<dbReference type="SUPFAM" id="SSF50998">
    <property type="entry name" value="Quinoprotein alcohol dehydrogenase-like"/>
    <property type="match status" value="1"/>
</dbReference>
<reference evidence="8" key="1">
    <citation type="journal article" date="2018" name="Front. Microbiol.">
        <title>Genome-Based Analysis Reveals the Taxonomy and Diversity of the Family Idiomarinaceae.</title>
        <authorList>
            <person name="Liu Y."/>
            <person name="Lai Q."/>
            <person name="Shao Z."/>
        </authorList>
    </citation>
    <scope>NUCLEOTIDE SEQUENCE [LARGE SCALE GENOMIC DNA]</scope>
    <source>
        <strain evidence="8">908033</strain>
    </source>
</reference>
<feature type="chain" id="PRO_5019596901" description="Outer membrane protein assembly factor BamB" evidence="5">
    <location>
        <begin position="21"/>
        <end position="394"/>
    </location>
</feature>
<dbReference type="GO" id="GO:0051205">
    <property type="term" value="P:protein insertion into membrane"/>
    <property type="evidence" value="ECO:0007669"/>
    <property type="project" value="UniProtKB-UniRule"/>
</dbReference>
<comment type="similarity">
    <text evidence="4">Belongs to the BamB family.</text>
</comment>
<keyword evidence="2 4" id="KW-0472">Membrane</keyword>
<evidence type="ECO:0000256" key="5">
    <source>
        <dbReference type="SAM" id="SignalP"/>
    </source>
</evidence>
<feature type="domain" description="Pyrrolo-quinoline quinone repeat" evidence="6">
    <location>
        <begin position="43"/>
        <end position="98"/>
    </location>
</feature>
<keyword evidence="1 4" id="KW-0732">Signal</keyword>
<dbReference type="InterPro" id="IPR015943">
    <property type="entry name" value="WD40/YVTN_repeat-like_dom_sf"/>
</dbReference>